<dbReference type="Proteomes" id="UP000215450">
    <property type="component" value="Unassembled WGS sequence"/>
</dbReference>
<evidence type="ECO:0000313" key="3">
    <source>
        <dbReference type="EMBL" id="SNB68441.1"/>
    </source>
</evidence>
<dbReference type="AlphaFoldDB" id="A0A238TAS9"/>
<feature type="domain" description="NAD(P)-binding" evidence="1">
    <location>
        <begin position="7"/>
        <end position="193"/>
    </location>
</feature>
<reference evidence="3 4" key="2">
    <citation type="submission" date="2017-06" db="EMBL/GenBank/DDBJ databases">
        <authorList>
            <person name="Kim H.J."/>
            <person name="Triplett B.A."/>
        </authorList>
    </citation>
    <scope>NUCLEOTIDE SEQUENCE [LARGE SCALE GENOMIC DNA]</scope>
    <source>
        <strain evidence="3">Kingella_eburonensis</strain>
    </source>
</reference>
<sequence>MMNVIFGANGASGRELIALLNPKTTLAALRVPAEDDFFAARNVATDVADALDAEAVAALVAKHQPQIIVSFVGGKNEQGVRSDAVGNIHVIQAACTHAPNAHLVLITSMGCGEQWEHTSEPVRQFLGEALLAKTEAENRLRESALNWTIVRPCGLNNDESEQYCLTENRLETPQNYMSRKGLAHAVAHILAEPAAHNHKVYSACAE</sequence>
<dbReference type="Pfam" id="PF13460">
    <property type="entry name" value="NAD_binding_10"/>
    <property type="match status" value="1"/>
</dbReference>
<dbReference type="InterPro" id="IPR036291">
    <property type="entry name" value="NAD(P)-bd_dom_sf"/>
</dbReference>
<dbReference type="SUPFAM" id="SSF51735">
    <property type="entry name" value="NAD(P)-binding Rossmann-fold domains"/>
    <property type="match status" value="1"/>
</dbReference>
<dbReference type="STRING" id="1522312.GCA_900177895_00494"/>
<dbReference type="EMBL" id="FXUV01000018">
    <property type="protein sequence ID" value="SMQ12231.1"/>
    <property type="molecule type" value="Genomic_DNA"/>
</dbReference>
<evidence type="ECO:0000313" key="4">
    <source>
        <dbReference type="Proteomes" id="UP000215450"/>
    </source>
</evidence>
<accession>A0A238TAS9</accession>
<dbReference type="InterPro" id="IPR016040">
    <property type="entry name" value="NAD(P)-bd_dom"/>
</dbReference>
<organism evidence="3 4">
    <name type="scientific">Kingella negevensis</name>
    <dbReference type="NCBI Taxonomy" id="1522312"/>
    <lineage>
        <taxon>Bacteria</taxon>
        <taxon>Pseudomonadati</taxon>
        <taxon>Pseudomonadota</taxon>
        <taxon>Betaproteobacteria</taxon>
        <taxon>Neisseriales</taxon>
        <taxon>Neisseriaceae</taxon>
        <taxon>Kingella</taxon>
    </lineage>
</organism>
<dbReference type="OrthoDB" id="9803892at2"/>
<dbReference type="PANTHER" id="PTHR15020">
    <property type="entry name" value="FLAVIN REDUCTASE-RELATED"/>
    <property type="match status" value="1"/>
</dbReference>
<evidence type="ECO:0000313" key="2">
    <source>
        <dbReference type="EMBL" id="SMQ12231.1"/>
    </source>
</evidence>
<name>A0A238TAS9_9NEIS</name>
<keyword evidence="4" id="KW-1185">Reference proteome</keyword>
<dbReference type="RefSeq" id="WP_095062443.1">
    <property type="nucleotide sequence ID" value="NZ_FXUV02000022.1"/>
</dbReference>
<protein>
    <recommendedName>
        <fullName evidence="1">NAD(P)-binding domain-containing protein</fullName>
    </recommendedName>
</protein>
<gene>
    <name evidence="3" type="ORF">KEBURONENSIS_01210</name>
    <name evidence="2" type="ORF">KEBURONENSIS_01242</name>
</gene>
<dbReference type="Gene3D" id="3.40.50.720">
    <property type="entry name" value="NAD(P)-binding Rossmann-like Domain"/>
    <property type="match status" value="1"/>
</dbReference>
<dbReference type="EMBL" id="FXUV02000022">
    <property type="protein sequence ID" value="SNB68441.1"/>
    <property type="molecule type" value="Genomic_DNA"/>
</dbReference>
<proteinExistence type="predicted"/>
<evidence type="ECO:0000259" key="1">
    <source>
        <dbReference type="Pfam" id="PF13460"/>
    </source>
</evidence>
<reference evidence="2" key="1">
    <citation type="submission" date="2017-05" db="EMBL/GenBank/DDBJ databases">
        <authorList>
            <person name="Song R."/>
            <person name="Chenine A.L."/>
            <person name="Ruprecht R.M."/>
        </authorList>
    </citation>
    <scope>NUCLEOTIDE SEQUENCE</scope>
    <source>
        <strain evidence="2">Kingella_eburonensis</strain>
    </source>
</reference>
<dbReference type="PANTHER" id="PTHR15020:SF50">
    <property type="entry name" value="UPF0659 PROTEIN YMR090W"/>
    <property type="match status" value="1"/>
</dbReference>